<organism evidence="8 9">
    <name type="scientific">Frigoriglobus tundricola</name>
    <dbReference type="NCBI Taxonomy" id="2774151"/>
    <lineage>
        <taxon>Bacteria</taxon>
        <taxon>Pseudomonadati</taxon>
        <taxon>Planctomycetota</taxon>
        <taxon>Planctomycetia</taxon>
        <taxon>Gemmatales</taxon>
        <taxon>Gemmataceae</taxon>
        <taxon>Frigoriglobus</taxon>
    </lineage>
</organism>
<dbReference type="PANTHER" id="PTHR43289">
    <property type="entry name" value="MITOGEN-ACTIVATED PROTEIN KINASE KINASE KINASE 20-RELATED"/>
    <property type="match status" value="1"/>
</dbReference>
<dbReference type="Gene3D" id="3.30.200.20">
    <property type="entry name" value="Phosphorylase Kinase, domain 1"/>
    <property type="match status" value="1"/>
</dbReference>
<feature type="region of interest" description="Disordered" evidence="5">
    <location>
        <begin position="1"/>
        <end position="50"/>
    </location>
</feature>
<dbReference type="PROSITE" id="PS00108">
    <property type="entry name" value="PROTEIN_KINASE_ST"/>
    <property type="match status" value="1"/>
</dbReference>
<dbReference type="CDD" id="cd14014">
    <property type="entry name" value="STKc_PknB_like"/>
    <property type="match status" value="1"/>
</dbReference>
<dbReference type="KEGG" id="ftj:FTUN_3996"/>
<dbReference type="Gene3D" id="1.10.510.10">
    <property type="entry name" value="Transferase(Phosphotransferase) domain 1"/>
    <property type="match status" value="1"/>
</dbReference>
<feature type="domain" description="Protein kinase" evidence="7">
    <location>
        <begin position="165"/>
        <end position="491"/>
    </location>
</feature>
<name>A0A6M5YR46_9BACT</name>
<keyword evidence="1" id="KW-0808">Transferase</keyword>
<sequence>MAAPHEPDEVDQTLLPEAPAGAPPGARDASPRPVELADADTPHHPAGADVTVDVPVAPVPVPIDASATLPSAAPAGATTDGVEATLLPSSAGTRVSASVTDNGATGAYAADAGATRVVPAGRTVASGGGSTGPLGSDTAPVSVSHGPSGRPGASPSATGTMVGRFALRALHASGGLGEVFTARDTELNREVAVKRIKSHYADDAGSRRRFLTEAELTARLDHPGVVPVFGLVNDVRGRPCYAMRFIRGETLKDEIDRYHGQRAAKNAAAEKTERSADRPSDPAPSAAVRTTATVPRSVAFRHLLARFLATCQAIAYAHSRNIIHRDIKPANIMVGAFGETLVVDWGLAKSLDDGPDFDRVMKAQAEAGFRHDPEATDMPSHMTLAGTAVGTPAYMAPEQAAGEVHRVGPRADIYALGATLFVILTGKAPFSGKTTAEVLDRVRRGAYEPAAAVSPECPKPLDAIARKAMALRQEDRYATALDLAADVERWLSDEPVSCYRDPLPARLARWGRRHPARVAAGASLLLAGALAAGGIAWAVHLGELNTREEQKKTAAARTWRRSRRTRRSRRSRP</sequence>
<keyword evidence="9" id="KW-1185">Reference proteome</keyword>
<evidence type="ECO:0000256" key="6">
    <source>
        <dbReference type="SAM" id="Phobius"/>
    </source>
</evidence>
<evidence type="ECO:0000313" key="9">
    <source>
        <dbReference type="Proteomes" id="UP000503447"/>
    </source>
</evidence>
<keyword evidence="6" id="KW-0472">Membrane</keyword>
<keyword evidence="3" id="KW-0418">Kinase</keyword>
<feature type="compositionally biased region" description="Low complexity" evidence="5">
    <location>
        <begin position="18"/>
        <end position="33"/>
    </location>
</feature>
<keyword evidence="2" id="KW-0547">Nucleotide-binding</keyword>
<dbReference type="RefSeq" id="WP_171472023.1">
    <property type="nucleotide sequence ID" value="NZ_CP053452.2"/>
</dbReference>
<evidence type="ECO:0000259" key="7">
    <source>
        <dbReference type="PROSITE" id="PS50011"/>
    </source>
</evidence>
<evidence type="ECO:0000256" key="2">
    <source>
        <dbReference type="ARBA" id="ARBA00022741"/>
    </source>
</evidence>
<dbReference type="EMBL" id="CP053452">
    <property type="protein sequence ID" value="QJW96439.1"/>
    <property type="molecule type" value="Genomic_DNA"/>
</dbReference>
<feature type="compositionally biased region" description="Basic and acidic residues" evidence="5">
    <location>
        <begin position="268"/>
        <end position="280"/>
    </location>
</feature>
<dbReference type="Pfam" id="PF00069">
    <property type="entry name" value="Pkinase"/>
    <property type="match status" value="1"/>
</dbReference>
<gene>
    <name evidence="8" type="ORF">FTUN_3996</name>
</gene>
<feature type="region of interest" description="Disordered" evidence="5">
    <location>
        <begin position="548"/>
        <end position="573"/>
    </location>
</feature>
<dbReference type="SUPFAM" id="SSF56112">
    <property type="entry name" value="Protein kinase-like (PK-like)"/>
    <property type="match status" value="1"/>
</dbReference>
<dbReference type="InterPro" id="IPR008271">
    <property type="entry name" value="Ser/Thr_kinase_AS"/>
</dbReference>
<evidence type="ECO:0000313" key="8">
    <source>
        <dbReference type="EMBL" id="QJW96439.1"/>
    </source>
</evidence>
<dbReference type="InterPro" id="IPR000719">
    <property type="entry name" value="Prot_kinase_dom"/>
</dbReference>
<evidence type="ECO:0000256" key="5">
    <source>
        <dbReference type="SAM" id="MobiDB-lite"/>
    </source>
</evidence>
<proteinExistence type="predicted"/>
<keyword evidence="4" id="KW-0067">ATP-binding</keyword>
<accession>A0A6M5YR46</accession>
<feature type="transmembrane region" description="Helical" evidence="6">
    <location>
        <begin position="518"/>
        <end position="539"/>
    </location>
</feature>
<evidence type="ECO:0000256" key="1">
    <source>
        <dbReference type="ARBA" id="ARBA00022679"/>
    </source>
</evidence>
<dbReference type="PANTHER" id="PTHR43289:SF6">
    <property type="entry name" value="SERINE_THREONINE-PROTEIN KINASE NEKL-3"/>
    <property type="match status" value="1"/>
</dbReference>
<dbReference type="Proteomes" id="UP000503447">
    <property type="component" value="Chromosome"/>
</dbReference>
<dbReference type="PROSITE" id="PS50011">
    <property type="entry name" value="PROTEIN_KINASE_DOM"/>
    <property type="match status" value="1"/>
</dbReference>
<evidence type="ECO:0000256" key="4">
    <source>
        <dbReference type="ARBA" id="ARBA00022840"/>
    </source>
</evidence>
<feature type="compositionally biased region" description="Basic residues" evidence="5">
    <location>
        <begin position="558"/>
        <end position="573"/>
    </location>
</feature>
<dbReference type="AlphaFoldDB" id="A0A6M5YR46"/>
<dbReference type="SMART" id="SM00220">
    <property type="entry name" value="S_TKc"/>
    <property type="match status" value="1"/>
</dbReference>
<dbReference type="GO" id="GO:0005524">
    <property type="term" value="F:ATP binding"/>
    <property type="evidence" value="ECO:0007669"/>
    <property type="project" value="UniProtKB-KW"/>
</dbReference>
<protein>
    <recommendedName>
        <fullName evidence="7">Protein kinase domain-containing protein</fullName>
    </recommendedName>
</protein>
<evidence type="ECO:0000256" key="3">
    <source>
        <dbReference type="ARBA" id="ARBA00022777"/>
    </source>
</evidence>
<reference evidence="9" key="1">
    <citation type="submission" date="2020-05" db="EMBL/GenBank/DDBJ databases">
        <title>Frigoriglobus tundricola gen. nov., sp. nov., a psychrotolerant cellulolytic planctomycete of the family Gemmataceae with two divergent copies of 16S rRNA gene.</title>
        <authorList>
            <person name="Kulichevskaya I.S."/>
            <person name="Ivanova A.A."/>
            <person name="Naumoff D.G."/>
            <person name="Beletsky A.V."/>
            <person name="Rijpstra W.I.C."/>
            <person name="Sinninghe Damste J.S."/>
            <person name="Mardanov A.V."/>
            <person name="Ravin N.V."/>
            <person name="Dedysh S.N."/>
        </authorList>
    </citation>
    <scope>NUCLEOTIDE SEQUENCE [LARGE SCALE GENOMIC DNA]</scope>
    <source>
        <strain evidence="9">PL17</strain>
    </source>
</reference>
<dbReference type="GO" id="GO:0004674">
    <property type="term" value="F:protein serine/threonine kinase activity"/>
    <property type="evidence" value="ECO:0007669"/>
    <property type="project" value="TreeGrafter"/>
</dbReference>
<feature type="region of interest" description="Disordered" evidence="5">
    <location>
        <begin position="262"/>
        <end position="290"/>
    </location>
</feature>
<keyword evidence="6" id="KW-1133">Transmembrane helix</keyword>
<dbReference type="InterPro" id="IPR011009">
    <property type="entry name" value="Kinase-like_dom_sf"/>
</dbReference>
<feature type="region of interest" description="Disordered" evidence="5">
    <location>
        <begin position="121"/>
        <end position="157"/>
    </location>
</feature>
<keyword evidence="6" id="KW-0812">Transmembrane</keyword>